<dbReference type="Pfam" id="PF16695">
    <property type="entry name" value="Tai4"/>
    <property type="match status" value="1"/>
</dbReference>
<protein>
    <recommendedName>
        <fullName evidence="4">Type VI secretion protein</fullName>
    </recommendedName>
</protein>
<dbReference type="EMBL" id="JFHD01000010">
    <property type="protein sequence ID" value="KDR30152.1"/>
    <property type="molecule type" value="Genomic_DNA"/>
</dbReference>
<dbReference type="OrthoDB" id="6563623at2"/>
<name>A0A656QL85_9BURK</name>
<proteinExistence type="predicted"/>
<comment type="caution">
    <text evidence="2">The sequence shown here is derived from an EMBL/GenBank/DDBJ whole genome shotgun (WGS) entry which is preliminary data.</text>
</comment>
<dbReference type="InterPro" id="IPR038314">
    <property type="entry name" value="T6SS_sf"/>
</dbReference>
<sequence>MKRWTSLVILALACATASGQTIPPNENSPEAPSRTYAQNYKDMVLAICVATAYKGSNDAAVDAGSSASALRDWTYYDLDKSPAEVEALVRKYLRRDYYNPLVEAEAKGADIRFDFLKCLDLYHSKELERLVKRRVAHPDWTVRSRSKAGKH</sequence>
<evidence type="ECO:0000256" key="1">
    <source>
        <dbReference type="SAM" id="SignalP"/>
    </source>
</evidence>
<keyword evidence="3" id="KW-1185">Reference proteome</keyword>
<dbReference type="AlphaFoldDB" id="A0A656QL85"/>
<dbReference type="Gene3D" id="1.20.120.1620">
    <property type="match status" value="1"/>
</dbReference>
<gene>
    <name evidence="2" type="ORF">BG60_04155</name>
</gene>
<evidence type="ECO:0008006" key="4">
    <source>
        <dbReference type="Google" id="ProtNLM"/>
    </source>
</evidence>
<dbReference type="RefSeq" id="WP_008353114.1">
    <property type="nucleotide sequence ID" value="NZ_CADFFU010000001.1"/>
</dbReference>
<evidence type="ECO:0000313" key="3">
    <source>
        <dbReference type="Proteomes" id="UP000027451"/>
    </source>
</evidence>
<accession>A0A656QL85</accession>
<organism evidence="2 3">
    <name type="scientific">Caballeronia zhejiangensis</name>
    <dbReference type="NCBI Taxonomy" id="871203"/>
    <lineage>
        <taxon>Bacteria</taxon>
        <taxon>Pseudomonadati</taxon>
        <taxon>Pseudomonadota</taxon>
        <taxon>Betaproteobacteria</taxon>
        <taxon>Burkholderiales</taxon>
        <taxon>Burkholderiaceae</taxon>
        <taxon>Caballeronia</taxon>
    </lineage>
</organism>
<evidence type="ECO:0000313" key="2">
    <source>
        <dbReference type="EMBL" id="KDR30152.1"/>
    </source>
</evidence>
<feature type="signal peptide" evidence="1">
    <location>
        <begin position="1"/>
        <end position="19"/>
    </location>
</feature>
<dbReference type="InterPro" id="IPR032032">
    <property type="entry name" value="Tai4"/>
</dbReference>
<dbReference type="Proteomes" id="UP000027451">
    <property type="component" value="Unassembled WGS sequence"/>
</dbReference>
<keyword evidence="1" id="KW-0732">Signal</keyword>
<reference evidence="2 3" key="1">
    <citation type="submission" date="2014-03" db="EMBL/GenBank/DDBJ databases">
        <title>Draft Genome Sequences of Four Burkholderia Strains.</title>
        <authorList>
            <person name="Liu X.Y."/>
            <person name="Li C.X."/>
            <person name="Xu J.H."/>
        </authorList>
    </citation>
    <scope>NUCLEOTIDE SEQUENCE [LARGE SCALE GENOMIC DNA]</scope>
    <source>
        <strain evidence="2 3">OP-1</strain>
    </source>
</reference>
<feature type="chain" id="PRO_5024943879" description="Type VI secretion protein" evidence="1">
    <location>
        <begin position="20"/>
        <end position="151"/>
    </location>
</feature>